<evidence type="ECO:0000256" key="1">
    <source>
        <dbReference type="ARBA" id="ARBA00022737"/>
    </source>
</evidence>
<comment type="caution">
    <text evidence="7">The sequence shown here is derived from an EMBL/GenBank/DDBJ whole genome shotgun (WGS) entry which is preliminary data.</text>
</comment>
<dbReference type="Gene3D" id="3.40.50.300">
    <property type="entry name" value="P-loop containing nucleotide triphosphate hydrolases"/>
    <property type="match status" value="1"/>
</dbReference>
<evidence type="ECO:0000313" key="7">
    <source>
        <dbReference type="EMBL" id="MED6118985.1"/>
    </source>
</evidence>
<evidence type="ECO:0000256" key="3">
    <source>
        <dbReference type="ARBA" id="ARBA00022821"/>
    </source>
</evidence>
<evidence type="ECO:0000259" key="6">
    <source>
        <dbReference type="Pfam" id="PF18052"/>
    </source>
</evidence>
<organism evidence="7 8">
    <name type="scientific">Stylosanthes scabra</name>
    <dbReference type="NCBI Taxonomy" id="79078"/>
    <lineage>
        <taxon>Eukaryota</taxon>
        <taxon>Viridiplantae</taxon>
        <taxon>Streptophyta</taxon>
        <taxon>Embryophyta</taxon>
        <taxon>Tracheophyta</taxon>
        <taxon>Spermatophyta</taxon>
        <taxon>Magnoliopsida</taxon>
        <taxon>eudicotyledons</taxon>
        <taxon>Gunneridae</taxon>
        <taxon>Pentapetalae</taxon>
        <taxon>rosids</taxon>
        <taxon>fabids</taxon>
        <taxon>Fabales</taxon>
        <taxon>Fabaceae</taxon>
        <taxon>Papilionoideae</taxon>
        <taxon>50 kb inversion clade</taxon>
        <taxon>dalbergioids sensu lato</taxon>
        <taxon>Dalbergieae</taxon>
        <taxon>Pterocarpus clade</taxon>
        <taxon>Stylosanthes</taxon>
    </lineage>
</organism>
<feature type="domain" description="Disease resistance N-terminal" evidence="6">
    <location>
        <begin position="15"/>
        <end position="94"/>
    </location>
</feature>
<evidence type="ECO:0000313" key="8">
    <source>
        <dbReference type="Proteomes" id="UP001341840"/>
    </source>
</evidence>
<evidence type="ECO:0000259" key="5">
    <source>
        <dbReference type="Pfam" id="PF00931"/>
    </source>
</evidence>
<keyword evidence="4" id="KW-0067">ATP-binding</keyword>
<dbReference type="Proteomes" id="UP001341840">
    <property type="component" value="Unassembled WGS sequence"/>
</dbReference>
<sequence length="396" mass="44460">MSAKLEGRAFLSSFVDAALHKLSSVNSIPSRKPDEKKLLGRLRATLRAVLPFLDDAEQKQFKDHEVKNWLVNLQDALYMADDLLDELSTKAAVAALTQTDPPVNSSSSWSHYVDDILEDSNYELEHIVVTLKSLVDEKDELPLEKAARDLEDMSWRNQTTSLLEGSDIYGRDKEKEEIIGMLLDDTCHGKLSVISIEGMGGVGKTTLAQLVYDDAGVKAKYDIRAWVCVATKFDPVNVTKAIIEEVDSSSPCHNVSLNSLQTELKQKLSGKSFLIVLDDMWDNQQNLWDNFLKPFLPENKGSKILLTTRNKNVDSLLSTTNFHCNLHPLSDEDGWSMFLKHSSLSTNDSQYKTLESIGRKIVEKCKGLPFAVKTLGGLLRNDSNERDWNNILESRI</sequence>
<gene>
    <name evidence="7" type="ORF">PIB30_007875</name>
</gene>
<dbReference type="PRINTS" id="PR00364">
    <property type="entry name" value="DISEASERSIST"/>
</dbReference>
<keyword evidence="8" id="KW-1185">Reference proteome</keyword>
<keyword evidence="3" id="KW-0611">Plant defense</keyword>
<dbReference type="EMBL" id="JASCZI010030225">
    <property type="protein sequence ID" value="MED6118985.1"/>
    <property type="molecule type" value="Genomic_DNA"/>
</dbReference>
<name>A0ABU6R4N6_9FABA</name>
<protein>
    <recommendedName>
        <fullName evidence="9">Disease resistance RPP13-like protein 1</fullName>
    </recommendedName>
</protein>
<dbReference type="InterPro" id="IPR041118">
    <property type="entry name" value="Rx_N"/>
</dbReference>
<evidence type="ECO:0000256" key="2">
    <source>
        <dbReference type="ARBA" id="ARBA00022741"/>
    </source>
</evidence>
<dbReference type="PANTHER" id="PTHR36766">
    <property type="entry name" value="PLANT BROAD-SPECTRUM MILDEW RESISTANCE PROTEIN RPW8"/>
    <property type="match status" value="1"/>
</dbReference>
<evidence type="ECO:0000256" key="4">
    <source>
        <dbReference type="ARBA" id="ARBA00022840"/>
    </source>
</evidence>
<keyword evidence="2" id="KW-0547">Nucleotide-binding</keyword>
<dbReference type="InterPro" id="IPR002182">
    <property type="entry name" value="NB-ARC"/>
</dbReference>
<feature type="domain" description="NB-ARC" evidence="5">
    <location>
        <begin position="172"/>
        <end position="341"/>
    </location>
</feature>
<dbReference type="Gene3D" id="1.20.5.4130">
    <property type="match status" value="1"/>
</dbReference>
<evidence type="ECO:0008006" key="9">
    <source>
        <dbReference type="Google" id="ProtNLM"/>
    </source>
</evidence>
<dbReference type="InterPro" id="IPR027417">
    <property type="entry name" value="P-loop_NTPase"/>
</dbReference>
<dbReference type="Pfam" id="PF00931">
    <property type="entry name" value="NB-ARC"/>
    <property type="match status" value="1"/>
</dbReference>
<accession>A0ABU6R4N6</accession>
<keyword evidence="1" id="KW-0677">Repeat</keyword>
<dbReference type="Pfam" id="PF18052">
    <property type="entry name" value="Rx_N"/>
    <property type="match status" value="1"/>
</dbReference>
<proteinExistence type="predicted"/>
<dbReference type="Gene3D" id="1.10.8.430">
    <property type="entry name" value="Helical domain of apoptotic protease-activating factors"/>
    <property type="match status" value="1"/>
</dbReference>
<dbReference type="PANTHER" id="PTHR36766:SF40">
    <property type="entry name" value="DISEASE RESISTANCE PROTEIN RGA3"/>
    <property type="match status" value="1"/>
</dbReference>
<dbReference type="SUPFAM" id="SSF52540">
    <property type="entry name" value="P-loop containing nucleoside triphosphate hydrolases"/>
    <property type="match status" value="1"/>
</dbReference>
<reference evidence="7 8" key="1">
    <citation type="journal article" date="2023" name="Plants (Basel)">
        <title>Bridging the Gap: Combining Genomics and Transcriptomics Approaches to Understand Stylosanthes scabra, an Orphan Legume from the Brazilian Caatinga.</title>
        <authorList>
            <person name="Ferreira-Neto J.R.C."/>
            <person name="da Silva M.D."/>
            <person name="Binneck E."/>
            <person name="de Melo N.F."/>
            <person name="da Silva R.H."/>
            <person name="de Melo A.L.T.M."/>
            <person name="Pandolfi V."/>
            <person name="Bustamante F.O."/>
            <person name="Brasileiro-Vidal A.C."/>
            <person name="Benko-Iseppon A.M."/>
        </authorList>
    </citation>
    <scope>NUCLEOTIDE SEQUENCE [LARGE SCALE GENOMIC DNA]</scope>
    <source>
        <tissue evidence="7">Leaves</tissue>
    </source>
</reference>
<dbReference type="InterPro" id="IPR042197">
    <property type="entry name" value="Apaf_helical"/>
</dbReference>